<evidence type="ECO:0000256" key="1">
    <source>
        <dbReference type="SAM" id="MobiDB-lite"/>
    </source>
</evidence>
<protein>
    <submittedName>
        <fullName evidence="2">Uncharacterized protein</fullName>
    </submittedName>
</protein>
<proteinExistence type="predicted"/>
<dbReference type="Proteomes" id="UP001189429">
    <property type="component" value="Unassembled WGS sequence"/>
</dbReference>
<keyword evidence="3" id="KW-1185">Reference proteome</keyword>
<feature type="non-terminal residue" evidence="2">
    <location>
        <position position="1"/>
    </location>
</feature>
<comment type="caution">
    <text evidence="2">The sequence shown here is derived from an EMBL/GenBank/DDBJ whole genome shotgun (WGS) entry which is preliminary data.</text>
</comment>
<name>A0ABN9TYP8_9DINO</name>
<sequence>GAPARRPRAASPPLTKGMRGGAPPLPGAHLGSSGSIDSIPGSPAASPLFSSWSLPPLRVFSLGAVDPAATGARMPRCSPPSTFISGCTRAAFQVQTRPYKVATSVRCDDRTISGSF</sequence>
<accession>A0ABN9TYP8</accession>
<evidence type="ECO:0000313" key="3">
    <source>
        <dbReference type="Proteomes" id="UP001189429"/>
    </source>
</evidence>
<organism evidence="2 3">
    <name type="scientific">Prorocentrum cordatum</name>
    <dbReference type="NCBI Taxonomy" id="2364126"/>
    <lineage>
        <taxon>Eukaryota</taxon>
        <taxon>Sar</taxon>
        <taxon>Alveolata</taxon>
        <taxon>Dinophyceae</taxon>
        <taxon>Prorocentrales</taxon>
        <taxon>Prorocentraceae</taxon>
        <taxon>Prorocentrum</taxon>
    </lineage>
</organism>
<reference evidence="2" key="1">
    <citation type="submission" date="2023-10" db="EMBL/GenBank/DDBJ databases">
        <authorList>
            <person name="Chen Y."/>
            <person name="Shah S."/>
            <person name="Dougan E. K."/>
            <person name="Thang M."/>
            <person name="Chan C."/>
        </authorList>
    </citation>
    <scope>NUCLEOTIDE SEQUENCE [LARGE SCALE GENOMIC DNA]</scope>
</reference>
<evidence type="ECO:0000313" key="2">
    <source>
        <dbReference type="EMBL" id="CAK0850902.1"/>
    </source>
</evidence>
<feature type="compositionally biased region" description="Low complexity" evidence="1">
    <location>
        <begin position="27"/>
        <end position="38"/>
    </location>
</feature>
<dbReference type="EMBL" id="CAUYUJ010015186">
    <property type="protein sequence ID" value="CAK0850902.1"/>
    <property type="molecule type" value="Genomic_DNA"/>
</dbReference>
<feature type="region of interest" description="Disordered" evidence="1">
    <location>
        <begin position="1"/>
        <end position="38"/>
    </location>
</feature>
<gene>
    <name evidence="2" type="ORF">PCOR1329_LOCUS43191</name>
</gene>